<evidence type="ECO:0000259" key="1">
    <source>
        <dbReference type="Pfam" id="PF13472"/>
    </source>
</evidence>
<dbReference type="Proteomes" id="UP000837801">
    <property type="component" value="Unassembled WGS sequence"/>
</dbReference>
<dbReference type="Gene3D" id="3.40.50.1110">
    <property type="entry name" value="SGNH hydrolase"/>
    <property type="match status" value="1"/>
</dbReference>
<protein>
    <submittedName>
        <fullName evidence="2">Isoamyl acetate-hydrolyzing esterase</fullName>
    </submittedName>
</protein>
<dbReference type="AlphaFoldDB" id="A0A9P0VWX1"/>
<evidence type="ECO:0000313" key="3">
    <source>
        <dbReference type="Proteomes" id="UP000837801"/>
    </source>
</evidence>
<reference evidence="2" key="1">
    <citation type="submission" date="2022-03" db="EMBL/GenBank/DDBJ databases">
        <authorList>
            <person name="Legras J.-L."/>
            <person name="Devillers H."/>
            <person name="Grondin C."/>
        </authorList>
    </citation>
    <scope>NUCLEOTIDE SEQUENCE</scope>
    <source>
        <strain evidence="2">CLIB 1423</strain>
    </source>
</reference>
<proteinExistence type="predicted"/>
<dbReference type="InterPro" id="IPR013830">
    <property type="entry name" value="SGNH_hydro"/>
</dbReference>
<dbReference type="CDD" id="cd01838">
    <property type="entry name" value="Isoamyl_acetate_hydrolase_like"/>
    <property type="match status" value="1"/>
</dbReference>
<name>A0A9P0VWX1_9ASCO</name>
<dbReference type="Pfam" id="PF13472">
    <property type="entry name" value="Lipase_GDSL_2"/>
    <property type="match status" value="1"/>
</dbReference>
<dbReference type="InterPro" id="IPR036514">
    <property type="entry name" value="SGNH_hydro_sf"/>
</dbReference>
<dbReference type="PANTHER" id="PTHR14209">
    <property type="entry name" value="ISOAMYL ACETATE-HYDROLYZING ESTERASE 1"/>
    <property type="match status" value="1"/>
</dbReference>
<dbReference type="SUPFAM" id="SSF52266">
    <property type="entry name" value="SGNH hydrolase"/>
    <property type="match status" value="1"/>
</dbReference>
<comment type="caution">
    <text evidence="2">The sequence shown here is derived from an EMBL/GenBank/DDBJ whole genome shotgun (WGS) entry which is preliminary data.</text>
</comment>
<dbReference type="PANTHER" id="PTHR14209:SF19">
    <property type="entry name" value="ISOAMYL ACETATE-HYDROLYZING ESTERASE 1 HOMOLOG"/>
    <property type="match status" value="1"/>
</dbReference>
<feature type="domain" description="SGNH hydrolase-type esterase" evidence="1">
    <location>
        <begin position="10"/>
        <end position="185"/>
    </location>
</feature>
<gene>
    <name evidence="2" type="ORF">CLIB1423_03S03224</name>
</gene>
<sequence>MSVKYPKFLLFGDSITEWSYTDGGFGQKISEVYARRYDIICRGFGGYNSDHATLILPEILKDDKFQIMTIFFGTNDAFSTFQGVPLERYSENIDYLVKLALKDNIKVVVISPALHDPTLFLEASGEKEPIGSVGTNQKYAAAAKKVANDNDVGFVDLFTSFQNSGLSVKDLLWDGIHFTPNAYKLLFEELMKSIREKYPEEDPKTMAPSLTYWNQLADCQGDLEKMKKKLFHLD</sequence>
<organism evidence="2 3">
    <name type="scientific">[Candida] railenensis</name>
    <dbReference type="NCBI Taxonomy" id="45579"/>
    <lineage>
        <taxon>Eukaryota</taxon>
        <taxon>Fungi</taxon>
        <taxon>Dikarya</taxon>
        <taxon>Ascomycota</taxon>
        <taxon>Saccharomycotina</taxon>
        <taxon>Pichiomycetes</taxon>
        <taxon>Debaryomycetaceae</taxon>
        <taxon>Kurtzmaniella</taxon>
    </lineage>
</organism>
<evidence type="ECO:0000313" key="2">
    <source>
        <dbReference type="EMBL" id="CAH2351303.1"/>
    </source>
</evidence>
<dbReference type="InterPro" id="IPR045136">
    <property type="entry name" value="Iah1-like"/>
</dbReference>
<dbReference type="OrthoDB" id="671439at2759"/>
<keyword evidence="3" id="KW-1185">Reference proteome</keyword>
<accession>A0A9P0VWX1</accession>
<dbReference type="EMBL" id="CAKXYY010000003">
    <property type="protein sequence ID" value="CAH2351303.1"/>
    <property type="molecule type" value="Genomic_DNA"/>
</dbReference>